<dbReference type="RefSeq" id="WP_179446006.1">
    <property type="nucleotide sequence ID" value="NZ_JACBZS010000001.1"/>
</dbReference>
<dbReference type="PANTHER" id="PTHR43135">
    <property type="entry name" value="ALPHA-D-RIBOSE 1-METHYLPHOSPHONATE 5-TRIPHOSPHATE DIPHOSPHATASE"/>
    <property type="match status" value="1"/>
</dbReference>
<evidence type="ECO:0000313" key="3">
    <source>
        <dbReference type="Proteomes" id="UP000527616"/>
    </source>
</evidence>
<dbReference type="InterPro" id="IPR051781">
    <property type="entry name" value="Metallo-dep_Hydrolase"/>
</dbReference>
<dbReference type="Proteomes" id="UP000527616">
    <property type="component" value="Unassembled WGS sequence"/>
</dbReference>
<evidence type="ECO:0000313" key="2">
    <source>
        <dbReference type="EMBL" id="NYI72326.1"/>
    </source>
</evidence>
<protein>
    <submittedName>
        <fullName evidence="2">Imidazolonepropionase-like amidohydrolase</fullName>
    </submittedName>
</protein>
<sequence>METLHLHGTWLPSGEVADRWIVDGVITDEPQSDATTIASDAYLMPGLVDAHCHIGLGPDGAVDRDEAVRQAITDRDSGVLLVRDAGIPADTRWVQERTDLPRTIRCGRHIARAKRYIRNYAEEVEPTDLVGAVERQAADSDGWIKIVADWIDRGSGDLAPLWPREILGSAIDRAHELGVRVAAHVFGEEAVADLVEVGVDCVEHGTGLTDEVIAQMADKAIALDPTLVQIENFPIFAEQGEDKFPTYAKHMRDLFARRFETVGKAHDAGIAIYAGSDAGGLRPHGTIAEEIALLSRVGGADFALGAASWRARDWLGAAGLAEGDPADLVIFDADPRADVTVTASPDRVVLRGRVVTPGQAGSATP</sequence>
<keyword evidence="3" id="KW-1185">Reference proteome</keyword>
<dbReference type="InterPro" id="IPR011059">
    <property type="entry name" value="Metal-dep_hydrolase_composite"/>
</dbReference>
<dbReference type="Pfam" id="PF01979">
    <property type="entry name" value="Amidohydro_1"/>
    <property type="match status" value="1"/>
</dbReference>
<gene>
    <name evidence="2" type="ORF">GGQ54_002886</name>
</gene>
<dbReference type="GO" id="GO:0016810">
    <property type="term" value="F:hydrolase activity, acting on carbon-nitrogen (but not peptide) bonds"/>
    <property type="evidence" value="ECO:0007669"/>
    <property type="project" value="InterPro"/>
</dbReference>
<dbReference type="InterPro" id="IPR006680">
    <property type="entry name" value="Amidohydro-rel"/>
</dbReference>
<feature type="domain" description="Amidohydrolase-related" evidence="1">
    <location>
        <begin position="42"/>
        <end position="355"/>
    </location>
</feature>
<dbReference type="SUPFAM" id="SSF51338">
    <property type="entry name" value="Composite domain of metallo-dependent hydrolases"/>
    <property type="match status" value="1"/>
</dbReference>
<comment type="caution">
    <text evidence="2">The sequence shown here is derived from an EMBL/GenBank/DDBJ whole genome shotgun (WGS) entry which is preliminary data.</text>
</comment>
<dbReference type="PANTHER" id="PTHR43135:SF4">
    <property type="entry name" value="AMIDOHYDROLASE-RELATED DOMAIN-CONTAINING PROTEIN"/>
    <property type="match status" value="1"/>
</dbReference>
<dbReference type="InterPro" id="IPR032466">
    <property type="entry name" value="Metal_Hydrolase"/>
</dbReference>
<evidence type="ECO:0000259" key="1">
    <source>
        <dbReference type="Pfam" id="PF01979"/>
    </source>
</evidence>
<dbReference type="EMBL" id="JACBZS010000001">
    <property type="protein sequence ID" value="NYI72326.1"/>
    <property type="molecule type" value="Genomic_DNA"/>
</dbReference>
<dbReference type="Gene3D" id="3.20.20.140">
    <property type="entry name" value="Metal-dependent hydrolases"/>
    <property type="match status" value="1"/>
</dbReference>
<organism evidence="2 3">
    <name type="scientific">Naumannella cuiyingiana</name>
    <dbReference type="NCBI Taxonomy" id="1347891"/>
    <lineage>
        <taxon>Bacteria</taxon>
        <taxon>Bacillati</taxon>
        <taxon>Actinomycetota</taxon>
        <taxon>Actinomycetes</taxon>
        <taxon>Propionibacteriales</taxon>
        <taxon>Propionibacteriaceae</taxon>
        <taxon>Naumannella</taxon>
    </lineage>
</organism>
<reference evidence="2 3" key="1">
    <citation type="submission" date="2020-07" db="EMBL/GenBank/DDBJ databases">
        <title>Sequencing the genomes of 1000 actinobacteria strains.</title>
        <authorList>
            <person name="Klenk H.-P."/>
        </authorList>
    </citation>
    <scope>NUCLEOTIDE SEQUENCE [LARGE SCALE GENOMIC DNA]</scope>
    <source>
        <strain evidence="2 3">DSM 103164</strain>
    </source>
</reference>
<name>A0A7Z0DB81_9ACTN</name>
<proteinExistence type="predicted"/>
<dbReference type="SUPFAM" id="SSF51556">
    <property type="entry name" value="Metallo-dependent hydrolases"/>
    <property type="match status" value="1"/>
</dbReference>
<dbReference type="Gene3D" id="2.30.40.10">
    <property type="entry name" value="Urease, subunit C, domain 1"/>
    <property type="match status" value="1"/>
</dbReference>
<dbReference type="AlphaFoldDB" id="A0A7Z0DB81"/>
<accession>A0A7Z0DB81</accession>
<keyword evidence="2" id="KW-0378">Hydrolase</keyword>